<dbReference type="EC" id="3.4.-.-" evidence="3"/>
<evidence type="ECO:0000259" key="2">
    <source>
        <dbReference type="Pfam" id="PF02517"/>
    </source>
</evidence>
<keyword evidence="1" id="KW-1133">Transmembrane helix</keyword>
<feature type="transmembrane region" description="Helical" evidence="1">
    <location>
        <begin position="91"/>
        <end position="109"/>
    </location>
</feature>
<dbReference type="Pfam" id="PF02517">
    <property type="entry name" value="Rce1-like"/>
    <property type="match status" value="1"/>
</dbReference>
<feature type="domain" description="CAAX prenyl protease 2/Lysostaphin resistance protein A-like" evidence="2">
    <location>
        <begin position="57"/>
        <end position="153"/>
    </location>
</feature>
<dbReference type="PANTHER" id="PTHR36435">
    <property type="entry name" value="SLR1288 PROTEIN"/>
    <property type="match status" value="1"/>
</dbReference>
<dbReference type="RefSeq" id="WP_380895805.1">
    <property type="nucleotide sequence ID" value="NZ_JBHTKY010000009.1"/>
</dbReference>
<dbReference type="InterPro" id="IPR052710">
    <property type="entry name" value="CAAX_protease"/>
</dbReference>
<accession>A0ABW3RKX6</accession>
<dbReference type="EMBL" id="JBHTKY010000009">
    <property type="protein sequence ID" value="MFD1165602.1"/>
    <property type="molecule type" value="Genomic_DNA"/>
</dbReference>
<gene>
    <name evidence="3" type="ORF">ACFQ2C_08305</name>
</gene>
<protein>
    <submittedName>
        <fullName evidence="3">CPBP family intramembrane glutamic endopeptidase</fullName>
        <ecNumber evidence="3">3.4.-.-</ecNumber>
    </submittedName>
</protein>
<feature type="transmembrane region" description="Helical" evidence="1">
    <location>
        <begin position="51"/>
        <end position="71"/>
    </location>
</feature>
<evidence type="ECO:0000313" key="3">
    <source>
        <dbReference type="EMBL" id="MFD1165602.1"/>
    </source>
</evidence>
<reference evidence="4" key="1">
    <citation type="journal article" date="2019" name="Int. J. Syst. Evol. Microbiol.">
        <title>The Global Catalogue of Microorganisms (GCM) 10K type strain sequencing project: providing services to taxonomists for standard genome sequencing and annotation.</title>
        <authorList>
            <consortium name="The Broad Institute Genomics Platform"/>
            <consortium name="The Broad Institute Genome Sequencing Center for Infectious Disease"/>
            <person name="Wu L."/>
            <person name="Ma J."/>
        </authorList>
    </citation>
    <scope>NUCLEOTIDE SEQUENCE [LARGE SCALE GENOMIC DNA]</scope>
    <source>
        <strain evidence="4">CCUG 52468</strain>
    </source>
</reference>
<evidence type="ECO:0000256" key="1">
    <source>
        <dbReference type="SAM" id="Phobius"/>
    </source>
</evidence>
<dbReference type="PANTHER" id="PTHR36435:SF1">
    <property type="entry name" value="CAAX AMINO TERMINAL PROTEASE FAMILY PROTEIN"/>
    <property type="match status" value="1"/>
</dbReference>
<feature type="transmembrane region" description="Helical" evidence="1">
    <location>
        <begin position="28"/>
        <end position="46"/>
    </location>
</feature>
<keyword evidence="4" id="KW-1185">Reference proteome</keyword>
<sequence length="168" mass="19890">MFLLFIHFQKKDHEHKKWLKSSIGKSKAFWATLCIIIGLIPLPIFLKHYHLLADLTVFIPWFILFLINPFLEEYYWRGVLLDQTKFWNPTISVLYSSILFSVNHAVFGINSELFRGYEVMASTFIMGLVWSITYKRTDTLRWVILSHMLVDFLNLSSASFLDLYKPNF</sequence>
<name>A0ABW3RKX6_9SPHI</name>
<dbReference type="InterPro" id="IPR003675">
    <property type="entry name" value="Rce1/LyrA-like_dom"/>
</dbReference>
<dbReference type="Proteomes" id="UP001597205">
    <property type="component" value="Unassembled WGS sequence"/>
</dbReference>
<feature type="transmembrane region" description="Helical" evidence="1">
    <location>
        <begin position="116"/>
        <end position="134"/>
    </location>
</feature>
<keyword evidence="1" id="KW-0812">Transmembrane</keyword>
<evidence type="ECO:0000313" key="4">
    <source>
        <dbReference type="Proteomes" id="UP001597205"/>
    </source>
</evidence>
<keyword evidence="1" id="KW-0472">Membrane</keyword>
<dbReference type="GO" id="GO:0016787">
    <property type="term" value="F:hydrolase activity"/>
    <property type="evidence" value="ECO:0007669"/>
    <property type="project" value="UniProtKB-KW"/>
</dbReference>
<proteinExistence type="predicted"/>
<comment type="caution">
    <text evidence="3">The sequence shown here is derived from an EMBL/GenBank/DDBJ whole genome shotgun (WGS) entry which is preliminary data.</text>
</comment>
<keyword evidence="3" id="KW-0378">Hydrolase</keyword>
<feature type="transmembrane region" description="Helical" evidence="1">
    <location>
        <begin position="140"/>
        <end position="164"/>
    </location>
</feature>
<organism evidence="3 4">
    <name type="scientific">Sphingobacterium daejeonense</name>
    <dbReference type="NCBI Taxonomy" id="371142"/>
    <lineage>
        <taxon>Bacteria</taxon>
        <taxon>Pseudomonadati</taxon>
        <taxon>Bacteroidota</taxon>
        <taxon>Sphingobacteriia</taxon>
        <taxon>Sphingobacteriales</taxon>
        <taxon>Sphingobacteriaceae</taxon>
        <taxon>Sphingobacterium</taxon>
    </lineage>
</organism>